<name>A0A1M5M1G3_9RHOB</name>
<dbReference type="RefSeq" id="WP_072775805.1">
    <property type="nucleotide sequence ID" value="NZ_FQXC01000001.1"/>
</dbReference>
<evidence type="ECO:0000313" key="3">
    <source>
        <dbReference type="Proteomes" id="UP000184221"/>
    </source>
</evidence>
<dbReference type="InterPro" id="IPR000182">
    <property type="entry name" value="GNAT_dom"/>
</dbReference>
<proteinExistence type="predicted"/>
<keyword evidence="2" id="KW-0808">Transferase</keyword>
<dbReference type="PROSITE" id="PS51186">
    <property type="entry name" value="GNAT"/>
    <property type="match status" value="1"/>
</dbReference>
<gene>
    <name evidence="2" type="ORF">SAMN05443551_0349</name>
</gene>
<sequence>MTPERLTQADDATLQALSDLCMRSKAYWGYDTDFMEACRDVLRITQAHLAQLIAVIRDGAGFAGIAVVDVSGPQADLDKLFVCPDHMGRSIGTALIHWAKTEARQAGHAKMLIESDPAAAPFYQKHGAIQIGEAPSEAIPGRFLPLLEMPTDAP</sequence>
<dbReference type="OrthoDB" id="9806849at2"/>
<dbReference type="GO" id="GO:0016747">
    <property type="term" value="F:acyltransferase activity, transferring groups other than amino-acyl groups"/>
    <property type="evidence" value="ECO:0007669"/>
    <property type="project" value="InterPro"/>
</dbReference>
<dbReference type="InterPro" id="IPR016181">
    <property type="entry name" value="Acyl_CoA_acyltransferase"/>
</dbReference>
<keyword evidence="3" id="KW-1185">Reference proteome</keyword>
<feature type="domain" description="N-acetyltransferase" evidence="1">
    <location>
        <begin position="1"/>
        <end position="150"/>
    </location>
</feature>
<dbReference type="Gene3D" id="3.40.630.30">
    <property type="match status" value="1"/>
</dbReference>
<protein>
    <submittedName>
        <fullName evidence="2">Acetyltransferase (GNAT) domain-containing protein</fullName>
    </submittedName>
</protein>
<dbReference type="CDD" id="cd04301">
    <property type="entry name" value="NAT_SF"/>
    <property type="match status" value="1"/>
</dbReference>
<accession>A0A1M5M1G3</accession>
<dbReference type="EMBL" id="FQXC01000001">
    <property type="protein sequence ID" value="SHG70739.1"/>
    <property type="molecule type" value="Genomic_DNA"/>
</dbReference>
<evidence type="ECO:0000313" key="2">
    <source>
        <dbReference type="EMBL" id="SHG70739.1"/>
    </source>
</evidence>
<dbReference type="Pfam" id="PF13508">
    <property type="entry name" value="Acetyltransf_7"/>
    <property type="match status" value="1"/>
</dbReference>
<dbReference type="AlphaFoldDB" id="A0A1M5M1G3"/>
<reference evidence="2 3" key="1">
    <citation type="submission" date="2016-11" db="EMBL/GenBank/DDBJ databases">
        <authorList>
            <person name="Jaros S."/>
            <person name="Januszkiewicz K."/>
            <person name="Wedrychowicz H."/>
        </authorList>
    </citation>
    <scope>NUCLEOTIDE SEQUENCE [LARGE SCALE GENOMIC DNA]</scope>
    <source>
        <strain evidence="2 3">DSM 29431</strain>
    </source>
</reference>
<dbReference type="STRING" id="996342.SAMN05443551_0349"/>
<dbReference type="SUPFAM" id="SSF55729">
    <property type="entry name" value="Acyl-CoA N-acyltransferases (Nat)"/>
    <property type="match status" value="1"/>
</dbReference>
<dbReference type="Proteomes" id="UP000184221">
    <property type="component" value="Unassembled WGS sequence"/>
</dbReference>
<organism evidence="2 3">
    <name type="scientific">Marivita hallyeonensis</name>
    <dbReference type="NCBI Taxonomy" id="996342"/>
    <lineage>
        <taxon>Bacteria</taxon>
        <taxon>Pseudomonadati</taxon>
        <taxon>Pseudomonadota</taxon>
        <taxon>Alphaproteobacteria</taxon>
        <taxon>Rhodobacterales</taxon>
        <taxon>Roseobacteraceae</taxon>
        <taxon>Marivita</taxon>
    </lineage>
</organism>
<evidence type="ECO:0000259" key="1">
    <source>
        <dbReference type="PROSITE" id="PS51186"/>
    </source>
</evidence>